<gene>
    <name evidence="1" type="ORF">OGATHE_006042</name>
</gene>
<name>A0A9P8NU66_9ASCO</name>
<dbReference type="Proteomes" id="UP000788993">
    <property type="component" value="Unassembled WGS sequence"/>
</dbReference>
<reference evidence="1" key="1">
    <citation type="journal article" date="2021" name="Open Biol.">
        <title>Shared evolutionary footprints suggest mitochondrial oxidative damage underlies multiple complex I losses in fungi.</title>
        <authorList>
            <person name="Schikora-Tamarit M.A."/>
            <person name="Marcet-Houben M."/>
            <person name="Nosek J."/>
            <person name="Gabaldon T."/>
        </authorList>
    </citation>
    <scope>NUCLEOTIDE SEQUENCE</scope>
    <source>
        <strain evidence="1">NCAIM Y.01608</strain>
    </source>
</reference>
<comment type="caution">
    <text evidence="1">The sequence shown here is derived from an EMBL/GenBank/DDBJ whole genome shotgun (WGS) entry which is preliminary data.</text>
</comment>
<dbReference type="EMBL" id="JAEUBD010001540">
    <property type="protein sequence ID" value="KAH3659159.1"/>
    <property type="molecule type" value="Genomic_DNA"/>
</dbReference>
<proteinExistence type="predicted"/>
<evidence type="ECO:0000313" key="2">
    <source>
        <dbReference type="Proteomes" id="UP000788993"/>
    </source>
</evidence>
<evidence type="ECO:0000313" key="1">
    <source>
        <dbReference type="EMBL" id="KAH3659159.1"/>
    </source>
</evidence>
<reference evidence="1" key="2">
    <citation type="submission" date="2021-01" db="EMBL/GenBank/DDBJ databases">
        <authorList>
            <person name="Schikora-Tamarit M.A."/>
        </authorList>
    </citation>
    <scope>NUCLEOTIDE SEQUENCE</scope>
    <source>
        <strain evidence="1">NCAIM Y.01608</strain>
    </source>
</reference>
<keyword evidence="2" id="KW-1185">Reference proteome</keyword>
<accession>A0A9P8NU66</accession>
<dbReference type="AlphaFoldDB" id="A0A9P8NU66"/>
<sequence>MVQRVRTSVCANGVVLGNAIATARTNNRTSLFPILVVPVKLDWMDICVTRDGSKSYLVAIDMLQTVADWLFVVLESAGMVCVHGRWLAQTAVLGNYRGWDHNMNGRLFGINFLFNRLCSYGWIRRPFIVPYLILSLIDGIVSAHILPGPWWLQLTAVLLKPTVAGYTKLAVQRKPSENNIS</sequence>
<protein>
    <submittedName>
        <fullName evidence="1">Uncharacterized protein</fullName>
    </submittedName>
</protein>
<organism evidence="1 2">
    <name type="scientific">Ogataea polymorpha</name>
    <dbReference type="NCBI Taxonomy" id="460523"/>
    <lineage>
        <taxon>Eukaryota</taxon>
        <taxon>Fungi</taxon>
        <taxon>Dikarya</taxon>
        <taxon>Ascomycota</taxon>
        <taxon>Saccharomycotina</taxon>
        <taxon>Pichiomycetes</taxon>
        <taxon>Pichiales</taxon>
        <taxon>Pichiaceae</taxon>
        <taxon>Ogataea</taxon>
    </lineage>
</organism>